<evidence type="ECO:0000256" key="1">
    <source>
        <dbReference type="SAM" id="Coils"/>
    </source>
</evidence>
<dbReference type="InterPro" id="IPR019151">
    <property type="entry name" value="Proteasome_assmbl_chaperone_2"/>
</dbReference>
<dbReference type="InterPro" id="IPR008492">
    <property type="entry name" value="Rv2714-like"/>
</dbReference>
<dbReference type="RefSeq" id="WP_188585734.1">
    <property type="nucleotide sequence ID" value="NZ_BMGC01000006.1"/>
</dbReference>
<sequence length="359" mass="37947">MNVSGTSNDDQHPDPQDDQSIPEHGASDSSLYELEFPAPVVTADEGTGPVLVHALEGFADAGQAVAIAAEHLRQSLDSELLATFSGDELIDYRSRRPTMTFSGAEFTGVQMPSLTMHAIRDNAGRPFLLLSGAEPDLRWEQFVAAIRRLCDRLGVSSVVGLNAIPMAVPHTRPSTITAHGSAQHLLGDLPRWGNAMKIPGSASTLLELRLAQHGYDTAGLSVHVPHYLAQAQYPAASSKLVGTLGDVTGLELPTAALDNAATDVRAQIDAEVEGNAEVESVVRALEEQYDAYTDSRAESESLLAADQPLPSGDEIGAELERFLAGHLGDEGSTGDEPDGNDRGDLRGDDSPGDAPRAGE</sequence>
<dbReference type="SUPFAM" id="SSF159659">
    <property type="entry name" value="Cgl1923-like"/>
    <property type="match status" value="1"/>
</dbReference>
<reference evidence="3" key="2">
    <citation type="submission" date="2020-09" db="EMBL/GenBank/DDBJ databases">
        <authorList>
            <person name="Sun Q."/>
            <person name="Zhou Y."/>
        </authorList>
    </citation>
    <scope>NUCLEOTIDE SEQUENCE</scope>
    <source>
        <strain evidence="3">CGMCC 1.12827</strain>
    </source>
</reference>
<dbReference type="InterPro" id="IPR038389">
    <property type="entry name" value="PSMG2_sf"/>
</dbReference>
<proteinExistence type="predicted"/>
<dbReference type="Proteomes" id="UP000621454">
    <property type="component" value="Unassembled WGS sequence"/>
</dbReference>
<dbReference type="PIRSF" id="PIRSF028754">
    <property type="entry name" value="UCP028754"/>
    <property type="match status" value="1"/>
</dbReference>
<feature type="region of interest" description="Disordered" evidence="2">
    <location>
        <begin position="1"/>
        <end position="26"/>
    </location>
</feature>
<dbReference type="Pfam" id="PF09754">
    <property type="entry name" value="PAC2"/>
    <property type="match status" value="1"/>
</dbReference>
<keyword evidence="4" id="KW-1185">Reference proteome</keyword>
<dbReference type="EMBL" id="BMGC01000006">
    <property type="protein sequence ID" value="GGB25908.1"/>
    <property type="molecule type" value="Genomic_DNA"/>
</dbReference>
<feature type="region of interest" description="Disordered" evidence="2">
    <location>
        <begin position="322"/>
        <end position="359"/>
    </location>
</feature>
<name>A0A916WQV6_9ACTN</name>
<gene>
    <name evidence="3" type="ORF">GCM10011489_12590</name>
</gene>
<evidence type="ECO:0008006" key="5">
    <source>
        <dbReference type="Google" id="ProtNLM"/>
    </source>
</evidence>
<feature type="compositionally biased region" description="Basic and acidic residues" evidence="2">
    <location>
        <begin position="339"/>
        <end position="349"/>
    </location>
</feature>
<reference evidence="3" key="1">
    <citation type="journal article" date="2014" name="Int. J. Syst. Evol. Microbiol.">
        <title>Complete genome sequence of Corynebacterium casei LMG S-19264T (=DSM 44701T), isolated from a smear-ripened cheese.</title>
        <authorList>
            <consortium name="US DOE Joint Genome Institute (JGI-PGF)"/>
            <person name="Walter F."/>
            <person name="Albersmeier A."/>
            <person name="Kalinowski J."/>
            <person name="Ruckert C."/>
        </authorList>
    </citation>
    <scope>NUCLEOTIDE SEQUENCE</scope>
    <source>
        <strain evidence="3">CGMCC 1.12827</strain>
    </source>
</reference>
<feature type="coiled-coil region" evidence="1">
    <location>
        <begin position="275"/>
        <end position="302"/>
    </location>
</feature>
<dbReference type="AlphaFoldDB" id="A0A916WQV6"/>
<dbReference type="Gene3D" id="1.10.287.100">
    <property type="match status" value="1"/>
</dbReference>
<comment type="caution">
    <text evidence="3">The sequence shown here is derived from an EMBL/GenBank/DDBJ whole genome shotgun (WGS) entry which is preliminary data.</text>
</comment>
<organism evidence="3 4">
    <name type="scientific">Gordonia jinhuaensis</name>
    <dbReference type="NCBI Taxonomy" id="1517702"/>
    <lineage>
        <taxon>Bacteria</taxon>
        <taxon>Bacillati</taxon>
        <taxon>Actinomycetota</taxon>
        <taxon>Actinomycetes</taxon>
        <taxon>Mycobacteriales</taxon>
        <taxon>Gordoniaceae</taxon>
        <taxon>Gordonia</taxon>
    </lineage>
</organism>
<dbReference type="Gene3D" id="3.40.50.10900">
    <property type="entry name" value="PAC-like subunit"/>
    <property type="match status" value="1"/>
</dbReference>
<evidence type="ECO:0000256" key="2">
    <source>
        <dbReference type="SAM" id="MobiDB-lite"/>
    </source>
</evidence>
<evidence type="ECO:0000313" key="3">
    <source>
        <dbReference type="EMBL" id="GGB25908.1"/>
    </source>
</evidence>
<keyword evidence="1" id="KW-0175">Coiled coil</keyword>
<protein>
    <recommendedName>
        <fullName evidence="5">Proteasome assembly chaperone (PAC2) family protein</fullName>
    </recommendedName>
</protein>
<accession>A0A916WQV6</accession>
<evidence type="ECO:0000313" key="4">
    <source>
        <dbReference type="Proteomes" id="UP000621454"/>
    </source>
</evidence>